<dbReference type="PANTHER" id="PTHR24185">
    <property type="entry name" value="CALCIUM-INDEPENDENT PHOSPHOLIPASE A2-GAMMA"/>
    <property type="match status" value="1"/>
</dbReference>
<dbReference type="InParanoid" id="A0A2J6TBB6"/>
<keyword evidence="1" id="KW-0472">Membrane</keyword>
<dbReference type="PANTHER" id="PTHR24185:SF8">
    <property type="entry name" value="PNPLA DOMAIN-CONTAINING PROTEIN"/>
    <property type="match status" value="1"/>
</dbReference>
<keyword evidence="1" id="KW-1133">Transmembrane helix</keyword>
<evidence type="ECO:0000313" key="2">
    <source>
        <dbReference type="EMBL" id="PMD60258.1"/>
    </source>
</evidence>
<dbReference type="GO" id="GO:0016020">
    <property type="term" value="C:membrane"/>
    <property type="evidence" value="ECO:0007669"/>
    <property type="project" value="TreeGrafter"/>
</dbReference>
<evidence type="ECO:0000313" key="3">
    <source>
        <dbReference type="Proteomes" id="UP000235371"/>
    </source>
</evidence>
<dbReference type="GO" id="GO:0019369">
    <property type="term" value="P:arachidonate metabolic process"/>
    <property type="evidence" value="ECO:0007669"/>
    <property type="project" value="TreeGrafter"/>
</dbReference>
<dbReference type="STRING" id="1095630.A0A2J6TBB6"/>
<dbReference type="EMBL" id="KZ613791">
    <property type="protein sequence ID" value="PMD60258.1"/>
    <property type="molecule type" value="Genomic_DNA"/>
</dbReference>
<proteinExistence type="predicted"/>
<gene>
    <name evidence="2" type="ORF">K444DRAFT_629647</name>
</gene>
<reference evidence="2 3" key="1">
    <citation type="submission" date="2016-04" db="EMBL/GenBank/DDBJ databases">
        <title>A degradative enzymes factory behind the ericoid mycorrhizal symbiosis.</title>
        <authorList>
            <consortium name="DOE Joint Genome Institute"/>
            <person name="Martino E."/>
            <person name="Morin E."/>
            <person name="Grelet G."/>
            <person name="Kuo A."/>
            <person name="Kohler A."/>
            <person name="Daghino S."/>
            <person name="Barry K."/>
            <person name="Choi C."/>
            <person name="Cichocki N."/>
            <person name="Clum A."/>
            <person name="Copeland A."/>
            <person name="Hainaut M."/>
            <person name="Haridas S."/>
            <person name="Labutti K."/>
            <person name="Lindquist E."/>
            <person name="Lipzen A."/>
            <person name="Khouja H.-R."/>
            <person name="Murat C."/>
            <person name="Ohm R."/>
            <person name="Olson A."/>
            <person name="Spatafora J."/>
            <person name="Veneault-Fourrey C."/>
            <person name="Henrissat B."/>
            <person name="Grigoriev I."/>
            <person name="Martin F."/>
            <person name="Perotto S."/>
        </authorList>
    </citation>
    <scope>NUCLEOTIDE SEQUENCE [LARGE SCALE GENOMIC DNA]</scope>
    <source>
        <strain evidence="2 3">E</strain>
    </source>
</reference>
<dbReference type="Gene3D" id="3.40.1090.10">
    <property type="entry name" value="Cytosolic phospholipase A2 catalytic domain"/>
    <property type="match status" value="1"/>
</dbReference>
<dbReference type="Proteomes" id="UP000235371">
    <property type="component" value="Unassembled WGS sequence"/>
</dbReference>
<feature type="transmembrane region" description="Helical" evidence="1">
    <location>
        <begin position="165"/>
        <end position="185"/>
    </location>
</feature>
<organism evidence="2 3">
    <name type="scientific">Hyaloscypha bicolor E</name>
    <dbReference type="NCBI Taxonomy" id="1095630"/>
    <lineage>
        <taxon>Eukaryota</taxon>
        <taxon>Fungi</taxon>
        <taxon>Dikarya</taxon>
        <taxon>Ascomycota</taxon>
        <taxon>Pezizomycotina</taxon>
        <taxon>Leotiomycetes</taxon>
        <taxon>Helotiales</taxon>
        <taxon>Hyaloscyphaceae</taxon>
        <taxon>Hyaloscypha</taxon>
        <taxon>Hyaloscypha bicolor</taxon>
    </lineage>
</organism>
<sequence>MGIEGEDGVVEPATGLLGSHFGSSDRLQQSGWFSSVRCPRGTGLPARLGEPNGDADCQISRHDLGSRCAVGTTSNHLVIDLKFIRMPMMGFLVPTIMFARDHFSQQCLTCEEESRPPESPVILGYAKRLWRWLVKSDSSVITDTDELPSHDVTVLARRRSVRREMAVYVAFGISSGSLIVMAMFINGWSIDESTEAFEKLAKVAFKRRKVLDIPFLSRIYELLKSYLADGLYPAENIEAALQAVFGKDKSILDYSHATSIGARVGLPVATIREPSSCIFTNYNGVGTRDEDHIDQQCSRCLRVVEEGTKRSSCKPEPPSLEATRP</sequence>
<evidence type="ECO:0000256" key="1">
    <source>
        <dbReference type="SAM" id="Phobius"/>
    </source>
</evidence>
<keyword evidence="3" id="KW-1185">Reference proteome</keyword>
<name>A0A2J6TBB6_9HELO</name>
<dbReference type="GO" id="GO:0047499">
    <property type="term" value="F:calcium-independent phospholipase A2 activity"/>
    <property type="evidence" value="ECO:0007669"/>
    <property type="project" value="TreeGrafter"/>
</dbReference>
<accession>A0A2J6TBB6</accession>
<dbReference type="RefSeq" id="XP_024737162.1">
    <property type="nucleotide sequence ID" value="XM_024883093.1"/>
</dbReference>
<dbReference type="OrthoDB" id="194358at2759"/>
<dbReference type="GeneID" id="36591170"/>
<dbReference type="AlphaFoldDB" id="A0A2J6TBB6"/>
<protein>
    <submittedName>
        <fullName evidence="2">Uncharacterized protein</fullName>
    </submittedName>
</protein>
<keyword evidence="1" id="KW-0812">Transmembrane</keyword>